<reference evidence="2" key="1">
    <citation type="submission" date="2022-01" db="EMBL/GenBank/DDBJ databases">
        <authorList>
            <person name="King R."/>
        </authorList>
    </citation>
    <scope>NUCLEOTIDE SEQUENCE</scope>
</reference>
<feature type="compositionally biased region" description="Basic and acidic residues" evidence="1">
    <location>
        <begin position="107"/>
        <end position="122"/>
    </location>
</feature>
<evidence type="ECO:0000256" key="1">
    <source>
        <dbReference type="SAM" id="MobiDB-lite"/>
    </source>
</evidence>
<dbReference type="EMBL" id="OU898278">
    <property type="protein sequence ID" value="CAG9832020.1"/>
    <property type="molecule type" value="Genomic_DNA"/>
</dbReference>
<sequence length="122" mass="13997">MGDYEKEQSRLQAIWDEIMSDEDNESEFADVYLSEKYEPESSNKYSSDGCEEPVQKRRIKKNDKRSGEGTSNVVSATMDLESGSHETNSIQRRRTVEQETNIIDVTIQEKRGGDVSRPKKET</sequence>
<evidence type="ECO:0000313" key="3">
    <source>
        <dbReference type="Proteomes" id="UP001153709"/>
    </source>
</evidence>
<dbReference type="Proteomes" id="UP001153709">
    <property type="component" value="Chromosome 3"/>
</dbReference>
<organism evidence="2 3">
    <name type="scientific">Diabrotica balteata</name>
    <name type="common">Banded cucumber beetle</name>
    <dbReference type="NCBI Taxonomy" id="107213"/>
    <lineage>
        <taxon>Eukaryota</taxon>
        <taxon>Metazoa</taxon>
        <taxon>Ecdysozoa</taxon>
        <taxon>Arthropoda</taxon>
        <taxon>Hexapoda</taxon>
        <taxon>Insecta</taxon>
        <taxon>Pterygota</taxon>
        <taxon>Neoptera</taxon>
        <taxon>Endopterygota</taxon>
        <taxon>Coleoptera</taxon>
        <taxon>Polyphaga</taxon>
        <taxon>Cucujiformia</taxon>
        <taxon>Chrysomeloidea</taxon>
        <taxon>Chrysomelidae</taxon>
        <taxon>Galerucinae</taxon>
        <taxon>Diabroticina</taxon>
        <taxon>Diabroticites</taxon>
        <taxon>Diabrotica</taxon>
    </lineage>
</organism>
<keyword evidence="3" id="KW-1185">Reference proteome</keyword>
<dbReference type="OrthoDB" id="6806635at2759"/>
<evidence type="ECO:0000313" key="2">
    <source>
        <dbReference type="EMBL" id="CAG9832020.1"/>
    </source>
</evidence>
<gene>
    <name evidence="2" type="ORF">DIABBA_LOCUS5556</name>
</gene>
<dbReference type="AlphaFoldDB" id="A0A9N9SUD2"/>
<protein>
    <submittedName>
        <fullName evidence="2">Uncharacterized protein</fullName>
    </submittedName>
</protein>
<feature type="region of interest" description="Disordered" evidence="1">
    <location>
        <begin position="17"/>
        <end position="122"/>
    </location>
</feature>
<feature type="compositionally biased region" description="Acidic residues" evidence="1">
    <location>
        <begin position="18"/>
        <end position="28"/>
    </location>
</feature>
<proteinExistence type="predicted"/>
<name>A0A9N9SUD2_DIABA</name>
<accession>A0A9N9SUD2</accession>